<evidence type="ECO:0000313" key="2">
    <source>
        <dbReference type="EMBL" id="CAB3765444.1"/>
    </source>
</evidence>
<feature type="region of interest" description="Disordered" evidence="1">
    <location>
        <begin position="25"/>
        <end position="58"/>
    </location>
</feature>
<reference evidence="2 3" key="1">
    <citation type="submission" date="2020-04" db="EMBL/GenBank/DDBJ databases">
        <authorList>
            <person name="De Canck E."/>
        </authorList>
    </citation>
    <scope>NUCLEOTIDE SEQUENCE [LARGE SCALE GENOMIC DNA]</scope>
    <source>
        <strain evidence="2 3">LMG 29542</strain>
    </source>
</reference>
<evidence type="ECO:0000313" key="3">
    <source>
        <dbReference type="Proteomes" id="UP000494363"/>
    </source>
</evidence>
<organism evidence="2 3">
    <name type="scientific">Paraburkholderia humisilvae</name>
    <dbReference type="NCBI Taxonomy" id="627669"/>
    <lineage>
        <taxon>Bacteria</taxon>
        <taxon>Pseudomonadati</taxon>
        <taxon>Pseudomonadota</taxon>
        <taxon>Betaproteobacteria</taxon>
        <taxon>Burkholderiales</taxon>
        <taxon>Burkholderiaceae</taxon>
        <taxon>Paraburkholderia</taxon>
    </lineage>
</organism>
<feature type="compositionally biased region" description="Low complexity" evidence="1">
    <location>
        <begin position="44"/>
        <end position="58"/>
    </location>
</feature>
<dbReference type="Proteomes" id="UP000494363">
    <property type="component" value="Unassembled WGS sequence"/>
</dbReference>
<evidence type="ECO:0000256" key="1">
    <source>
        <dbReference type="SAM" id="MobiDB-lite"/>
    </source>
</evidence>
<name>A0A6J5EI82_9BURK</name>
<keyword evidence="3" id="KW-1185">Reference proteome</keyword>
<gene>
    <name evidence="2" type="ORF">LMG29542_05140</name>
</gene>
<accession>A0A6J5EI82</accession>
<proteinExistence type="predicted"/>
<dbReference type="EMBL" id="CADIKH010000027">
    <property type="protein sequence ID" value="CAB3765444.1"/>
    <property type="molecule type" value="Genomic_DNA"/>
</dbReference>
<protein>
    <submittedName>
        <fullName evidence="2">Uncharacterized protein</fullName>
    </submittedName>
</protein>
<sequence length="115" mass="12261">MRSLLRTFESPSFFVRRSVRVPSTWADPDSAQVHPRDAHASSGTPLPSTITTDSDSTLTSPQTLKAVNVTAASAQPAFDLDTSGVVEAIGRDPIDARNVVATDDVFKYAPEPSST</sequence>
<dbReference type="AlphaFoldDB" id="A0A6J5EI82"/>